<feature type="compositionally biased region" description="Polar residues" evidence="1">
    <location>
        <begin position="132"/>
        <end position="142"/>
    </location>
</feature>
<keyword evidence="3" id="KW-1185">Reference proteome</keyword>
<gene>
    <name evidence="2" type="ORF">BDN70DRAFT_874426</name>
</gene>
<evidence type="ECO:0000313" key="2">
    <source>
        <dbReference type="EMBL" id="KAF9482845.1"/>
    </source>
</evidence>
<evidence type="ECO:0000256" key="1">
    <source>
        <dbReference type="SAM" id="MobiDB-lite"/>
    </source>
</evidence>
<comment type="caution">
    <text evidence="2">The sequence shown here is derived from an EMBL/GenBank/DDBJ whole genome shotgun (WGS) entry which is preliminary data.</text>
</comment>
<accession>A0A9P6D482</accession>
<dbReference type="Proteomes" id="UP000807469">
    <property type="component" value="Unassembled WGS sequence"/>
</dbReference>
<evidence type="ECO:0000313" key="3">
    <source>
        <dbReference type="Proteomes" id="UP000807469"/>
    </source>
</evidence>
<protein>
    <submittedName>
        <fullName evidence="2">Uncharacterized protein</fullName>
    </submittedName>
</protein>
<dbReference type="AlphaFoldDB" id="A0A9P6D482"/>
<feature type="compositionally biased region" description="Low complexity" evidence="1">
    <location>
        <begin position="113"/>
        <end position="130"/>
    </location>
</feature>
<dbReference type="OrthoDB" id="3240925at2759"/>
<sequence>MKTFSPSVAKPPLKRRKLVRNSGSTLTSISSPPSAKTQGTTVIANASKGIPICATCHRALQSTTAGSIIQCAICLSTTCAVCSRTCTHSAASQPPTPHLTWSPTPSPSPMPSPRRSVLSLNSSNVNLPLSDLPQTPTQSSATGKRRKHTDEDDIPSYPDVKSTSHAEDQGEFGEGCGRFVCRNCCYEDTHNNTTTCLDCYGSRT</sequence>
<name>A0A9P6D482_9AGAR</name>
<organism evidence="2 3">
    <name type="scientific">Pholiota conissans</name>
    <dbReference type="NCBI Taxonomy" id="109636"/>
    <lineage>
        <taxon>Eukaryota</taxon>
        <taxon>Fungi</taxon>
        <taxon>Dikarya</taxon>
        <taxon>Basidiomycota</taxon>
        <taxon>Agaricomycotina</taxon>
        <taxon>Agaricomycetes</taxon>
        <taxon>Agaricomycetidae</taxon>
        <taxon>Agaricales</taxon>
        <taxon>Agaricineae</taxon>
        <taxon>Strophariaceae</taxon>
        <taxon>Pholiota</taxon>
    </lineage>
</organism>
<feature type="region of interest" description="Disordered" evidence="1">
    <location>
        <begin position="89"/>
        <end position="170"/>
    </location>
</feature>
<proteinExistence type="predicted"/>
<reference evidence="2" key="1">
    <citation type="submission" date="2020-11" db="EMBL/GenBank/DDBJ databases">
        <authorList>
            <consortium name="DOE Joint Genome Institute"/>
            <person name="Ahrendt S."/>
            <person name="Riley R."/>
            <person name="Andreopoulos W."/>
            <person name="Labutti K."/>
            <person name="Pangilinan J."/>
            <person name="Ruiz-Duenas F.J."/>
            <person name="Barrasa J.M."/>
            <person name="Sanchez-Garcia M."/>
            <person name="Camarero S."/>
            <person name="Miyauchi S."/>
            <person name="Serrano A."/>
            <person name="Linde D."/>
            <person name="Babiker R."/>
            <person name="Drula E."/>
            <person name="Ayuso-Fernandez I."/>
            <person name="Pacheco R."/>
            <person name="Padilla G."/>
            <person name="Ferreira P."/>
            <person name="Barriuso J."/>
            <person name="Kellner H."/>
            <person name="Castanera R."/>
            <person name="Alfaro M."/>
            <person name="Ramirez L."/>
            <person name="Pisabarro A.G."/>
            <person name="Kuo A."/>
            <person name="Tritt A."/>
            <person name="Lipzen A."/>
            <person name="He G."/>
            <person name="Yan M."/>
            <person name="Ng V."/>
            <person name="Cullen D."/>
            <person name="Martin F."/>
            <person name="Rosso M.-N."/>
            <person name="Henrissat B."/>
            <person name="Hibbett D."/>
            <person name="Martinez A.T."/>
            <person name="Grigoriev I.V."/>
        </authorList>
    </citation>
    <scope>NUCLEOTIDE SEQUENCE</scope>
    <source>
        <strain evidence="2">CIRM-BRFM 674</strain>
    </source>
</reference>
<dbReference type="EMBL" id="MU155160">
    <property type="protein sequence ID" value="KAF9482845.1"/>
    <property type="molecule type" value="Genomic_DNA"/>
</dbReference>